<accession>A0A4Q1SDI7</accession>
<reference evidence="2 3" key="1">
    <citation type="journal article" date="2016" name="Int. J. Syst. Evol. Microbiol.">
        <title>Acidipila dinghuensis sp. nov., an acidobacterium isolated from forest soil.</title>
        <authorList>
            <person name="Jiang Y.W."/>
            <person name="Wang J."/>
            <person name="Chen M.H."/>
            <person name="Lv Y.Y."/>
            <person name="Qiu L.H."/>
        </authorList>
    </citation>
    <scope>NUCLEOTIDE SEQUENCE [LARGE SCALE GENOMIC DNA]</scope>
    <source>
        <strain evidence="2 3">DHOF10</strain>
    </source>
</reference>
<dbReference type="EMBL" id="SDMK01000002">
    <property type="protein sequence ID" value="RXS95296.1"/>
    <property type="molecule type" value="Genomic_DNA"/>
</dbReference>
<evidence type="ECO:0000313" key="2">
    <source>
        <dbReference type="EMBL" id="RXS95296.1"/>
    </source>
</evidence>
<dbReference type="Gene3D" id="1.25.40.10">
    <property type="entry name" value="Tetratricopeptide repeat domain"/>
    <property type="match status" value="2"/>
</dbReference>
<dbReference type="InterPro" id="IPR019734">
    <property type="entry name" value="TPR_rpt"/>
</dbReference>
<organism evidence="2 3">
    <name type="scientific">Silvibacterium dinghuense</name>
    <dbReference type="NCBI Taxonomy" id="1560006"/>
    <lineage>
        <taxon>Bacteria</taxon>
        <taxon>Pseudomonadati</taxon>
        <taxon>Acidobacteriota</taxon>
        <taxon>Terriglobia</taxon>
        <taxon>Terriglobales</taxon>
        <taxon>Acidobacteriaceae</taxon>
        <taxon>Silvibacterium</taxon>
    </lineage>
</organism>
<name>A0A4Q1SDI7_9BACT</name>
<evidence type="ECO:0000256" key="1">
    <source>
        <dbReference type="SAM" id="SignalP"/>
    </source>
</evidence>
<comment type="caution">
    <text evidence="2">The sequence shown here is derived from an EMBL/GenBank/DDBJ whole genome shotgun (WGS) entry which is preliminary data.</text>
</comment>
<dbReference type="PROSITE" id="PS51257">
    <property type="entry name" value="PROKAR_LIPOPROTEIN"/>
    <property type="match status" value="1"/>
</dbReference>
<keyword evidence="1" id="KW-0732">Signal</keyword>
<dbReference type="PANTHER" id="PTHR12558:SF13">
    <property type="entry name" value="CELL DIVISION CYCLE PROTEIN 27 HOMOLOG"/>
    <property type="match status" value="1"/>
</dbReference>
<dbReference type="SUPFAM" id="SSF48452">
    <property type="entry name" value="TPR-like"/>
    <property type="match status" value="2"/>
</dbReference>
<keyword evidence="3" id="KW-1185">Reference proteome</keyword>
<proteinExistence type="predicted"/>
<dbReference type="SMART" id="SM00028">
    <property type="entry name" value="TPR"/>
    <property type="match status" value="4"/>
</dbReference>
<dbReference type="Proteomes" id="UP000290253">
    <property type="component" value="Unassembled WGS sequence"/>
</dbReference>
<dbReference type="PANTHER" id="PTHR12558">
    <property type="entry name" value="CELL DIVISION CYCLE 16,23,27"/>
    <property type="match status" value="1"/>
</dbReference>
<dbReference type="OrthoDB" id="192575at2"/>
<dbReference type="InterPro" id="IPR011990">
    <property type="entry name" value="TPR-like_helical_dom_sf"/>
</dbReference>
<feature type="signal peptide" evidence="1">
    <location>
        <begin position="1"/>
        <end position="22"/>
    </location>
</feature>
<dbReference type="Pfam" id="PF13432">
    <property type="entry name" value="TPR_16"/>
    <property type="match status" value="1"/>
</dbReference>
<sequence>MSLSRPFLLAAALVCTAFAACALPPAATTAAQDALNRGQADQALHILNDNLQQNPSDALALNLRCRVYYAEERWDEAISDCGQAVRLSPQDSNFHLWLGRAYGEKASRVNFVSAYKIARLTRAEFESAASLDPHNGEALSDLGQFYVEAPQVLGGGTAKAQGVAQQLQAYAPLRAHELQGRIAEQKKDYATAEQEFRTRISLAAHVSPTEASQAWMDLGSFYRRRSQWDQMEAALVSGAAAAIDHGPALADGASTLIESNRRPDLAAQWMQQYLDGKALSEDAPAFVILAKLGDLYRSQGNATRAANAYAEAQSLASGYAGAQQNTKKAQSGR</sequence>
<dbReference type="RefSeq" id="WP_129208494.1">
    <property type="nucleotide sequence ID" value="NZ_BMGU01000004.1"/>
</dbReference>
<evidence type="ECO:0000313" key="3">
    <source>
        <dbReference type="Proteomes" id="UP000290253"/>
    </source>
</evidence>
<dbReference type="Pfam" id="PF13181">
    <property type="entry name" value="TPR_8"/>
    <property type="match status" value="1"/>
</dbReference>
<dbReference type="AlphaFoldDB" id="A0A4Q1SDI7"/>
<feature type="chain" id="PRO_5020884841" evidence="1">
    <location>
        <begin position="23"/>
        <end position="333"/>
    </location>
</feature>
<gene>
    <name evidence="2" type="ORF">ESZ00_11945</name>
</gene>
<protein>
    <submittedName>
        <fullName evidence="2">Tetratricopeptide repeat protein</fullName>
    </submittedName>
</protein>